<evidence type="ECO:0000256" key="5">
    <source>
        <dbReference type="ARBA" id="ARBA00022679"/>
    </source>
</evidence>
<feature type="domain" description="Poly(A) polymerase central" evidence="17">
    <location>
        <begin position="236"/>
        <end position="380"/>
    </location>
</feature>
<comment type="similarity">
    <text evidence="3 12">Belongs to the poly(A) polymerase family.</text>
</comment>
<dbReference type="InterPro" id="IPR007012">
    <property type="entry name" value="PolA_pol_cen_dom"/>
</dbReference>
<feature type="compositionally biased region" description="Low complexity" evidence="15">
    <location>
        <begin position="457"/>
        <end position="482"/>
    </location>
</feature>
<dbReference type="Pfam" id="PF04928">
    <property type="entry name" value="PAP_central"/>
    <property type="match status" value="1"/>
</dbReference>
<reference evidence="19" key="1">
    <citation type="submission" date="2021-02" db="EMBL/GenBank/DDBJ databases">
        <authorList>
            <person name="Nowell W R."/>
        </authorList>
    </citation>
    <scope>NUCLEOTIDE SEQUENCE</scope>
</reference>
<keyword evidence="4 12" id="KW-0507">mRNA processing</keyword>
<organism evidence="19 22">
    <name type="scientific">Adineta ricciae</name>
    <name type="common">Rotifer</name>
    <dbReference type="NCBI Taxonomy" id="249248"/>
    <lineage>
        <taxon>Eukaryota</taxon>
        <taxon>Metazoa</taxon>
        <taxon>Spiralia</taxon>
        <taxon>Gnathifera</taxon>
        <taxon>Rotifera</taxon>
        <taxon>Eurotatoria</taxon>
        <taxon>Bdelloidea</taxon>
        <taxon>Adinetida</taxon>
        <taxon>Adinetidae</taxon>
        <taxon>Adineta</taxon>
    </lineage>
</organism>
<dbReference type="Proteomes" id="UP000663852">
    <property type="component" value="Unassembled WGS sequence"/>
</dbReference>
<dbReference type="GO" id="GO:0003723">
    <property type="term" value="F:RNA binding"/>
    <property type="evidence" value="ECO:0007669"/>
    <property type="project" value="UniProtKB-UniRule"/>
</dbReference>
<evidence type="ECO:0000259" key="18">
    <source>
        <dbReference type="Pfam" id="PF20750"/>
    </source>
</evidence>
<comment type="caution">
    <text evidence="19">The sequence shown here is derived from an EMBL/GenBank/DDBJ whole genome shotgun (WGS) entry which is preliminary data.</text>
</comment>
<comment type="subcellular location">
    <subcellularLocation>
        <location evidence="2 12">Nucleus</location>
    </subcellularLocation>
</comment>
<feature type="binding site" evidence="14">
    <location>
        <position position="130"/>
    </location>
    <ligand>
        <name>Mg(2+)</name>
        <dbReference type="ChEBI" id="CHEBI:18420"/>
        <label>2</label>
        <note>catalytic</note>
    </ligand>
</feature>
<dbReference type="Pfam" id="PF04926">
    <property type="entry name" value="PAP_RNA-bind"/>
    <property type="match status" value="1"/>
</dbReference>
<feature type="binding site" evidence="13">
    <location>
        <begin position="263"/>
        <end position="264"/>
    </location>
    <ligand>
        <name>ATP</name>
        <dbReference type="ChEBI" id="CHEBI:30616"/>
    </ligand>
</feature>
<keyword evidence="10 12" id="KW-0539">Nucleus</keyword>
<feature type="binding site" evidence="14">
    <location>
        <position position="184"/>
    </location>
    <ligand>
        <name>Mg(2+)</name>
        <dbReference type="ChEBI" id="CHEBI:18420"/>
        <label>2</label>
        <note>catalytic</note>
    </ligand>
</feature>
<dbReference type="Gene3D" id="1.10.1410.10">
    <property type="match status" value="1"/>
</dbReference>
<dbReference type="FunFam" id="1.10.1410.10:FF:000001">
    <property type="entry name" value="Putative poly(A) polymerase gamma"/>
    <property type="match status" value="1"/>
</dbReference>
<keyword evidence="5 12" id="KW-0808">Transferase</keyword>
<feature type="binding site" evidence="13">
    <location>
        <begin position="130"/>
        <end position="132"/>
    </location>
    <ligand>
        <name>ATP</name>
        <dbReference type="ChEBI" id="CHEBI:30616"/>
    </ligand>
</feature>
<dbReference type="EMBL" id="CAJNOR010005955">
    <property type="protein sequence ID" value="CAF1581003.1"/>
    <property type="molecule type" value="Genomic_DNA"/>
</dbReference>
<feature type="binding site" evidence="13">
    <location>
        <position position="254"/>
    </location>
    <ligand>
        <name>ATP</name>
        <dbReference type="ChEBI" id="CHEBI:30616"/>
    </ligand>
</feature>
<evidence type="ECO:0000313" key="19">
    <source>
        <dbReference type="EMBL" id="CAF1242090.1"/>
    </source>
</evidence>
<dbReference type="SUPFAM" id="SSF81301">
    <property type="entry name" value="Nucleotidyltransferase"/>
    <property type="match status" value="1"/>
</dbReference>
<comment type="function">
    <text evidence="12">Polymerase that creates the 3'-poly(A) tail of mRNA's.</text>
</comment>
<evidence type="ECO:0000256" key="6">
    <source>
        <dbReference type="ARBA" id="ARBA00022723"/>
    </source>
</evidence>
<dbReference type="GO" id="GO:0031123">
    <property type="term" value="P:RNA 3'-end processing"/>
    <property type="evidence" value="ECO:0007669"/>
    <property type="project" value="InterPro"/>
</dbReference>
<evidence type="ECO:0000256" key="1">
    <source>
        <dbReference type="ARBA" id="ARBA00001936"/>
    </source>
</evidence>
<dbReference type="CDD" id="cd05402">
    <property type="entry name" value="NT_PAP_TUTase"/>
    <property type="match status" value="1"/>
</dbReference>
<evidence type="ECO:0000313" key="22">
    <source>
        <dbReference type="Proteomes" id="UP000663852"/>
    </source>
</evidence>
<dbReference type="InterPro" id="IPR014492">
    <property type="entry name" value="PolyA_polymerase"/>
</dbReference>
<dbReference type="SUPFAM" id="SSF55003">
    <property type="entry name" value="PAP/Archaeal CCA-adding enzyme, C-terminal domain"/>
    <property type="match status" value="1"/>
</dbReference>
<keyword evidence="21" id="KW-1185">Reference proteome</keyword>
<gene>
    <name evidence="19" type="ORF">EDS130_LOCUS27515</name>
    <name evidence="20" type="ORF">XAT740_LOCUS45509</name>
</gene>
<dbReference type="InterPro" id="IPR007010">
    <property type="entry name" value="PolA_pol_RNA-bd_dom"/>
</dbReference>
<evidence type="ECO:0000256" key="10">
    <source>
        <dbReference type="ARBA" id="ARBA00023242"/>
    </source>
</evidence>
<comment type="cofactor">
    <cofactor evidence="1">
        <name>Mn(2+)</name>
        <dbReference type="ChEBI" id="CHEBI:29035"/>
    </cofactor>
</comment>
<feature type="binding site" evidence="14">
    <location>
        <position position="132"/>
    </location>
    <ligand>
        <name>Mg(2+)</name>
        <dbReference type="ChEBI" id="CHEBI:18420"/>
        <label>2</label>
        <note>catalytic</note>
    </ligand>
</feature>
<feature type="region of interest" description="Disordered" evidence="15">
    <location>
        <begin position="1"/>
        <end position="51"/>
    </location>
</feature>
<keyword evidence="8 12" id="KW-0067">ATP-binding</keyword>
<protein>
    <recommendedName>
        <fullName evidence="12">Poly(A) polymerase</fullName>
        <ecNumber evidence="12">2.7.7.19</ecNumber>
    </recommendedName>
</protein>
<evidence type="ECO:0000256" key="8">
    <source>
        <dbReference type="ARBA" id="ARBA00022840"/>
    </source>
</evidence>
<dbReference type="Gene3D" id="3.30.460.10">
    <property type="entry name" value="Beta Polymerase, domain 2"/>
    <property type="match status" value="1"/>
</dbReference>
<evidence type="ECO:0000313" key="20">
    <source>
        <dbReference type="EMBL" id="CAF1581003.1"/>
    </source>
</evidence>
<feature type="binding site" evidence="13">
    <location>
        <position position="184"/>
    </location>
    <ligand>
        <name>ATP</name>
        <dbReference type="ChEBI" id="CHEBI:30616"/>
    </ligand>
</feature>
<dbReference type="InterPro" id="IPR048840">
    <property type="entry name" value="PolA_pol_NTPase"/>
</dbReference>
<feature type="compositionally biased region" description="Basic and acidic residues" evidence="15">
    <location>
        <begin position="557"/>
        <end position="576"/>
    </location>
</feature>
<dbReference type="GO" id="GO:0005524">
    <property type="term" value="F:ATP binding"/>
    <property type="evidence" value="ECO:0007669"/>
    <property type="project" value="UniProtKB-UniRule"/>
</dbReference>
<evidence type="ECO:0000256" key="14">
    <source>
        <dbReference type="PIRSR" id="PIRSR018425-2"/>
    </source>
</evidence>
<dbReference type="SUPFAM" id="SSF81631">
    <property type="entry name" value="PAP/OAS1 substrate-binding domain"/>
    <property type="match status" value="1"/>
</dbReference>
<evidence type="ECO:0000256" key="12">
    <source>
        <dbReference type="PIRNR" id="PIRNR018425"/>
    </source>
</evidence>
<feature type="region of interest" description="Disordered" evidence="15">
    <location>
        <begin position="543"/>
        <end position="611"/>
    </location>
</feature>
<feature type="compositionally biased region" description="Polar residues" evidence="15">
    <location>
        <begin position="577"/>
        <end position="595"/>
    </location>
</feature>
<dbReference type="Proteomes" id="UP000663828">
    <property type="component" value="Unassembled WGS sequence"/>
</dbReference>
<evidence type="ECO:0000259" key="16">
    <source>
        <dbReference type="Pfam" id="PF04926"/>
    </source>
</evidence>
<dbReference type="GO" id="GO:0006397">
    <property type="term" value="P:mRNA processing"/>
    <property type="evidence" value="ECO:0007669"/>
    <property type="project" value="UniProtKB-KW"/>
</dbReference>
<dbReference type="EMBL" id="CAJNOJ010000173">
    <property type="protein sequence ID" value="CAF1242090.1"/>
    <property type="molecule type" value="Genomic_DNA"/>
</dbReference>
<comment type="catalytic activity">
    <reaction evidence="11 12">
        <text>RNA(n) + ATP = RNA(n)-3'-adenine ribonucleotide + diphosphate</text>
        <dbReference type="Rhea" id="RHEA:11332"/>
        <dbReference type="Rhea" id="RHEA-COMP:14527"/>
        <dbReference type="Rhea" id="RHEA-COMP:17347"/>
        <dbReference type="ChEBI" id="CHEBI:30616"/>
        <dbReference type="ChEBI" id="CHEBI:33019"/>
        <dbReference type="ChEBI" id="CHEBI:140395"/>
        <dbReference type="ChEBI" id="CHEBI:173115"/>
        <dbReference type="EC" id="2.7.7.19"/>
    </reaction>
</comment>
<feature type="binding site" evidence="14">
    <location>
        <position position="132"/>
    </location>
    <ligand>
        <name>Mg(2+)</name>
        <dbReference type="ChEBI" id="CHEBI:18420"/>
        <label>1</label>
        <note>catalytic</note>
    </ligand>
</feature>
<evidence type="ECO:0000256" key="3">
    <source>
        <dbReference type="ARBA" id="ARBA00010912"/>
    </source>
</evidence>
<comment type="cofactor">
    <cofactor evidence="14">
        <name>Mg(2+)</name>
        <dbReference type="ChEBI" id="CHEBI:18420"/>
    </cofactor>
    <text evidence="14">Binds 2 magnesium ions. Also active with manganese.</text>
</comment>
<feature type="compositionally biased region" description="Low complexity" evidence="15">
    <location>
        <begin position="1"/>
        <end position="33"/>
    </location>
</feature>
<evidence type="ECO:0000256" key="4">
    <source>
        <dbReference type="ARBA" id="ARBA00022664"/>
    </source>
</evidence>
<dbReference type="PANTHER" id="PTHR10682">
    <property type="entry name" value="POLY A POLYMERASE"/>
    <property type="match status" value="1"/>
</dbReference>
<dbReference type="InterPro" id="IPR043519">
    <property type="entry name" value="NT_sf"/>
</dbReference>
<dbReference type="PIRSF" id="PIRSF018425">
    <property type="entry name" value="PolyA_polymerase"/>
    <property type="match status" value="1"/>
</dbReference>
<accession>A0A814ZDC4</accession>
<evidence type="ECO:0000256" key="13">
    <source>
        <dbReference type="PIRSR" id="PIRSR018425-1"/>
    </source>
</evidence>
<feature type="binding site" evidence="14">
    <location>
        <position position="130"/>
    </location>
    <ligand>
        <name>Mg(2+)</name>
        <dbReference type="ChEBI" id="CHEBI:18420"/>
        <label>1</label>
        <note>catalytic</note>
    </ligand>
</feature>
<feature type="compositionally biased region" description="Basic and acidic residues" evidence="15">
    <location>
        <begin position="598"/>
        <end position="611"/>
    </location>
</feature>
<proteinExistence type="inferred from homology"/>
<dbReference type="GO" id="GO:1990817">
    <property type="term" value="F:poly(A) RNA polymerase activity"/>
    <property type="evidence" value="ECO:0007669"/>
    <property type="project" value="UniProtKB-UniRule"/>
</dbReference>
<dbReference type="FunFam" id="3.30.460.10:FF:000002">
    <property type="entry name" value="Poly(A) polymerase alpha, putative"/>
    <property type="match status" value="1"/>
</dbReference>
<evidence type="ECO:0000313" key="21">
    <source>
        <dbReference type="Proteomes" id="UP000663828"/>
    </source>
</evidence>
<evidence type="ECO:0000256" key="11">
    <source>
        <dbReference type="ARBA" id="ARBA00048830"/>
    </source>
</evidence>
<feature type="region of interest" description="Disordered" evidence="15">
    <location>
        <begin position="451"/>
        <end position="482"/>
    </location>
</feature>
<feature type="binding site" evidence="13">
    <location>
        <begin position="117"/>
        <end position="119"/>
    </location>
    <ligand>
        <name>ATP</name>
        <dbReference type="ChEBI" id="CHEBI:30616"/>
    </ligand>
</feature>
<keyword evidence="9 14" id="KW-0460">Magnesium</keyword>
<dbReference type="GO" id="GO:0005634">
    <property type="term" value="C:nucleus"/>
    <property type="evidence" value="ECO:0007669"/>
    <property type="project" value="UniProtKB-SubCell"/>
</dbReference>
<evidence type="ECO:0000256" key="2">
    <source>
        <dbReference type="ARBA" id="ARBA00004123"/>
    </source>
</evidence>
<sequence>MSTLVTVRQTTTTTMKSSTSNNPSGNDNNSPTPVRSYGITPPVSVKGPDPSDCTATDSLEETLRSYNYFESDAELSHRVEVMAKLDALVRKWIRNVSIAKNVPAEIADTVGGGVHTFGSYRLGVHSKGGDIDTLVIAPRHIDRTDFFTTFVECLRSQPEVRDLHAVEGAFVPVIKLVYDGIELDMLFARLALPSIPSTLDLKDDQLLLNLDHSCVRSLNGCRVADEILDLVPNRETFRATLRAIKLWAKKSGLYNNALGFFGGVAWAMLVARICQLYPNAIAATLVHKFFYVYNKWNWPTPVLLKEINDPQHGFTVWDSRLNSFDRRHLMPIITPAYPQQNSTHNVSRSTQRIIIEEFQRGLDTVNRIMSGKSEWKELFTGRPFIDRYKHFIILLLSAPDQDRYVEWSGLVESKIRLLIVNLERNPYIDLAHVNSEKYTPDEVVFKRLQQPAETNGNQSPESSSTNNSKPSNDSSSNSNNTPNAVRSMWIVGLQFRNANNVHLNLTDEIRAFVDVVDQAAANSNKSRDSINLDARYIRRRELSNILPKGSQSTQSPRPEKTKLTDEKCENLKRAKLDSTSSEPDSTLESDINSPSKRPKLDTIDESNNDAK</sequence>
<dbReference type="Pfam" id="PF20750">
    <property type="entry name" value="PAP_NTPase"/>
    <property type="match status" value="1"/>
</dbReference>
<name>A0A814ZDC4_ADIRI</name>
<dbReference type="AlphaFoldDB" id="A0A814ZDC4"/>
<evidence type="ECO:0000259" key="17">
    <source>
        <dbReference type="Pfam" id="PF04928"/>
    </source>
</evidence>
<dbReference type="Gene3D" id="3.30.70.590">
    <property type="entry name" value="Poly(A) polymerase predicted RNA binding domain"/>
    <property type="match status" value="1"/>
</dbReference>
<feature type="domain" description="Poly(A) polymerase RNA-binding" evidence="16">
    <location>
        <begin position="384"/>
        <end position="548"/>
    </location>
</feature>
<feature type="binding site" evidence="13">
    <location>
        <position position="245"/>
    </location>
    <ligand>
        <name>ATP</name>
        <dbReference type="ChEBI" id="CHEBI:30616"/>
    </ligand>
</feature>
<dbReference type="OrthoDB" id="412748at2759"/>
<keyword evidence="6 14" id="KW-0479">Metal-binding</keyword>
<dbReference type="EC" id="2.7.7.19" evidence="12"/>
<dbReference type="PANTHER" id="PTHR10682:SF10">
    <property type="entry name" value="POLYNUCLEOTIDE ADENYLYLTRANSFERASE"/>
    <property type="match status" value="1"/>
</dbReference>
<evidence type="ECO:0000256" key="15">
    <source>
        <dbReference type="SAM" id="MobiDB-lite"/>
    </source>
</evidence>
<evidence type="ECO:0000256" key="9">
    <source>
        <dbReference type="ARBA" id="ARBA00022842"/>
    </source>
</evidence>
<feature type="domain" description="Poly(A) polymerase nucleotidyltransferase" evidence="18">
    <location>
        <begin position="38"/>
        <end position="231"/>
    </location>
</feature>
<dbReference type="InterPro" id="IPR011068">
    <property type="entry name" value="NuclTrfase_I-like_C"/>
</dbReference>
<keyword evidence="7 12" id="KW-0547">Nucleotide-binding</keyword>
<evidence type="ECO:0000256" key="7">
    <source>
        <dbReference type="ARBA" id="ARBA00022741"/>
    </source>
</evidence>
<dbReference type="GO" id="GO:0046872">
    <property type="term" value="F:metal ion binding"/>
    <property type="evidence" value="ECO:0007669"/>
    <property type="project" value="UniProtKB-KW"/>
</dbReference>